<feature type="chain" id="PRO_5043582756" evidence="4">
    <location>
        <begin position="23"/>
        <end position="172"/>
    </location>
</feature>
<dbReference type="EMBL" id="CP157743">
    <property type="protein sequence ID" value="XBS21657.1"/>
    <property type="molecule type" value="Genomic_DNA"/>
</dbReference>
<gene>
    <name evidence="6" type="ORF">Q9L42_005905</name>
</gene>
<organism evidence="6 7">
    <name type="scientific">Methylomarinum roseum</name>
    <dbReference type="NCBI Taxonomy" id="3067653"/>
    <lineage>
        <taxon>Bacteria</taxon>
        <taxon>Pseudomonadati</taxon>
        <taxon>Pseudomonadota</taxon>
        <taxon>Gammaproteobacteria</taxon>
        <taxon>Methylococcales</taxon>
        <taxon>Methylococcaceae</taxon>
        <taxon>Methylomarinum</taxon>
    </lineage>
</organism>
<dbReference type="AlphaFoldDB" id="A0AAU7NXE1"/>
<comment type="subcellular location">
    <subcellularLocation>
        <location evidence="1">Cell envelope</location>
    </subcellularLocation>
</comment>
<dbReference type="PROSITE" id="PS51352">
    <property type="entry name" value="THIOREDOXIN_2"/>
    <property type="match status" value="1"/>
</dbReference>
<keyword evidence="4" id="KW-0732">Signal</keyword>
<dbReference type="PANTHER" id="PTHR42852:SF13">
    <property type="entry name" value="PROTEIN DIPZ"/>
    <property type="match status" value="1"/>
</dbReference>
<dbReference type="Pfam" id="PF08534">
    <property type="entry name" value="Redoxin"/>
    <property type="match status" value="1"/>
</dbReference>
<dbReference type="PANTHER" id="PTHR42852">
    <property type="entry name" value="THIOL:DISULFIDE INTERCHANGE PROTEIN DSBE"/>
    <property type="match status" value="1"/>
</dbReference>
<dbReference type="RefSeq" id="WP_349432275.1">
    <property type="nucleotide sequence ID" value="NZ_CP157743.1"/>
</dbReference>
<keyword evidence="7" id="KW-1185">Reference proteome</keyword>
<evidence type="ECO:0000313" key="6">
    <source>
        <dbReference type="EMBL" id="XBS21657.1"/>
    </source>
</evidence>
<reference evidence="6 7" key="1">
    <citation type="journal article" date="2024" name="Microbiology">
        <title>Methylomarinum rosea sp. nov., a novel halophilic methanotrophic bacterium from the hypersaline Lake Elton.</title>
        <authorList>
            <person name="Suleimanov R.Z."/>
            <person name="Oshkin I.Y."/>
            <person name="Danilova O.V."/>
            <person name="Suzina N.E."/>
            <person name="Dedysh S.N."/>
        </authorList>
    </citation>
    <scope>NUCLEOTIDE SEQUENCE [LARGE SCALE GENOMIC DNA]</scope>
    <source>
        <strain evidence="6 7">Ch1-1</strain>
    </source>
</reference>
<evidence type="ECO:0000256" key="1">
    <source>
        <dbReference type="ARBA" id="ARBA00004196"/>
    </source>
</evidence>
<evidence type="ECO:0000259" key="5">
    <source>
        <dbReference type="PROSITE" id="PS51352"/>
    </source>
</evidence>
<feature type="domain" description="Thioredoxin" evidence="5">
    <location>
        <begin position="32"/>
        <end position="172"/>
    </location>
</feature>
<dbReference type="PROSITE" id="PS00194">
    <property type="entry name" value="THIOREDOXIN_1"/>
    <property type="match status" value="1"/>
</dbReference>
<evidence type="ECO:0000256" key="2">
    <source>
        <dbReference type="ARBA" id="ARBA00022748"/>
    </source>
</evidence>
<sequence>MKQNLIIAIVALFALAGGVAVQNITAVSAGPSTQTENGLDFSLPDISGTVRNIEEWRGKILIVNFWATWCPPCLKEIPEFIKLQEQLGVRDVQFIGVAIEEKEPVAEFLNSHTINYPILIGGDAGISLSQQLGNIIGAVPYTVIVNQQGQIIHRHPGELDRTKLLQILKPLL</sequence>
<proteinExistence type="predicted"/>
<dbReference type="GO" id="GO:0015036">
    <property type="term" value="F:disulfide oxidoreductase activity"/>
    <property type="evidence" value="ECO:0007669"/>
    <property type="project" value="UniProtKB-ARBA"/>
</dbReference>
<dbReference type="GO" id="GO:0030313">
    <property type="term" value="C:cell envelope"/>
    <property type="evidence" value="ECO:0007669"/>
    <property type="project" value="UniProtKB-SubCell"/>
</dbReference>
<dbReference type="Gene3D" id="3.40.30.10">
    <property type="entry name" value="Glutaredoxin"/>
    <property type="match status" value="1"/>
</dbReference>
<dbReference type="InterPro" id="IPR013740">
    <property type="entry name" value="Redoxin"/>
</dbReference>
<feature type="signal peptide" evidence="4">
    <location>
        <begin position="1"/>
        <end position="22"/>
    </location>
</feature>
<protein>
    <submittedName>
        <fullName evidence="6">TlpA disulfide reductase family protein</fullName>
    </submittedName>
</protein>
<dbReference type="SUPFAM" id="SSF52833">
    <property type="entry name" value="Thioredoxin-like"/>
    <property type="match status" value="1"/>
</dbReference>
<evidence type="ECO:0000313" key="7">
    <source>
        <dbReference type="Proteomes" id="UP001225378"/>
    </source>
</evidence>
<evidence type="ECO:0000256" key="3">
    <source>
        <dbReference type="ARBA" id="ARBA00023284"/>
    </source>
</evidence>
<dbReference type="InterPro" id="IPR050553">
    <property type="entry name" value="Thioredoxin_ResA/DsbE_sf"/>
</dbReference>
<dbReference type="GO" id="GO:0017004">
    <property type="term" value="P:cytochrome complex assembly"/>
    <property type="evidence" value="ECO:0007669"/>
    <property type="project" value="UniProtKB-KW"/>
</dbReference>
<accession>A0AAU7NXE1</accession>
<keyword evidence="2" id="KW-0201">Cytochrome c-type biogenesis</keyword>
<dbReference type="CDD" id="cd02966">
    <property type="entry name" value="TlpA_like_family"/>
    <property type="match status" value="1"/>
</dbReference>
<dbReference type="InterPro" id="IPR017937">
    <property type="entry name" value="Thioredoxin_CS"/>
</dbReference>
<evidence type="ECO:0000256" key="4">
    <source>
        <dbReference type="SAM" id="SignalP"/>
    </source>
</evidence>
<keyword evidence="3" id="KW-0676">Redox-active center</keyword>
<dbReference type="KEGG" id="mech:Q9L42_005905"/>
<dbReference type="Proteomes" id="UP001225378">
    <property type="component" value="Chromosome"/>
</dbReference>
<name>A0AAU7NXE1_9GAMM</name>
<dbReference type="InterPro" id="IPR036249">
    <property type="entry name" value="Thioredoxin-like_sf"/>
</dbReference>
<dbReference type="InterPro" id="IPR013766">
    <property type="entry name" value="Thioredoxin_domain"/>
</dbReference>